<evidence type="ECO:0000313" key="2">
    <source>
        <dbReference type="EMBL" id="PVH35547.1"/>
    </source>
</evidence>
<reference evidence="2" key="1">
    <citation type="submission" date="2018-04" db="EMBL/GenBank/DDBJ databases">
        <title>WGS assembly of Panicum hallii.</title>
        <authorList>
            <person name="Lovell J."/>
            <person name="Jenkins J."/>
            <person name="Lowry D."/>
            <person name="Mamidi S."/>
            <person name="Sreedasyam A."/>
            <person name="Weng X."/>
            <person name="Barry K."/>
            <person name="Bonette J."/>
            <person name="Campitelli B."/>
            <person name="Daum C."/>
            <person name="Gordon S."/>
            <person name="Gould B."/>
            <person name="Lipzen A."/>
            <person name="Macqueen A."/>
            <person name="Palacio-Mejia J."/>
            <person name="Plott C."/>
            <person name="Shakirov E."/>
            <person name="Shu S."/>
            <person name="Yoshinaga Y."/>
            <person name="Zane M."/>
            <person name="Rokhsar D."/>
            <person name="Grimwood J."/>
            <person name="Schmutz J."/>
            <person name="Juenger T."/>
        </authorList>
    </citation>
    <scope>NUCLEOTIDE SEQUENCE [LARGE SCALE GENOMIC DNA]</scope>
    <source>
        <strain evidence="2">FIL2</strain>
    </source>
</reference>
<organism evidence="2">
    <name type="scientific">Panicum hallii</name>
    <dbReference type="NCBI Taxonomy" id="206008"/>
    <lineage>
        <taxon>Eukaryota</taxon>
        <taxon>Viridiplantae</taxon>
        <taxon>Streptophyta</taxon>
        <taxon>Embryophyta</taxon>
        <taxon>Tracheophyta</taxon>
        <taxon>Spermatophyta</taxon>
        <taxon>Magnoliopsida</taxon>
        <taxon>Liliopsida</taxon>
        <taxon>Poales</taxon>
        <taxon>Poaceae</taxon>
        <taxon>PACMAD clade</taxon>
        <taxon>Panicoideae</taxon>
        <taxon>Panicodae</taxon>
        <taxon>Paniceae</taxon>
        <taxon>Panicinae</taxon>
        <taxon>Panicum</taxon>
        <taxon>Panicum sect. Panicum</taxon>
    </lineage>
</organism>
<evidence type="ECO:0008006" key="3">
    <source>
        <dbReference type="Google" id="ProtNLM"/>
    </source>
</evidence>
<accession>A0A2T8ID27</accession>
<protein>
    <recommendedName>
        <fullName evidence="3">Secreted protein</fullName>
    </recommendedName>
</protein>
<evidence type="ECO:0000256" key="1">
    <source>
        <dbReference type="SAM" id="SignalP"/>
    </source>
</evidence>
<feature type="chain" id="PRO_5015414549" description="Secreted protein" evidence="1">
    <location>
        <begin position="18"/>
        <end position="69"/>
    </location>
</feature>
<dbReference type="AlphaFoldDB" id="A0A2T8ID27"/>
<name>A0A2T8ID27_9POAL</name>
<feature type="signal peptide" evidence="1">
    <location>
        <begin position="1"/>
        <end position="17"/>
    </location>
</feature>
<sequence>MCYLFLVVVAERSILFGTFSPTPTCLLASRVPVYTTTDYYFFLKQTTTEFADHVCWTSHHGDLPPGVSH</sequence>
<proteinExistence type="predicted"/>
<keyword evidence="1" id="KW-0732">Signal</keyword>
<dbReference type="Proteomes" id="UP000243499">
    <property type="component" value="Chromosome 7"/>
</dbReference>
<dbReference type="EMBL" id="CM008052">
    <property type="protein sequence ID" value="PVH35547.1"/>
    <property type="molecule type" value="Genomic_DNA"/>
</dbReference>
<dbReference type="Gramene" id="PVH35547">
    <property type="protein sequence ID" value="PVH35547"/>
    <property type="gene ID" value="PAHAL_7G211100"/>
</dbReference>
<gene>
    <name evidence="2" type="ORF">PAHAL_7G211100</name>
</gene>